<gene>
    <name evidence="1" type="ORF">SEUCBS140593_007648</name>
</gene>
<evidence type="ECO:0008006" key="3">
    <source>
        <dbReference type="Google" id="ProtNLM"/>
    </source>
</evidence>
<reference evidence="1 2" key="1">
    <citation type="submission" date="2024-01" db="EMBL/GenBank/DDBJ databases">
        <authorList>
            <person name="Allen C."/>
            <person name="Tagirdzhanova G."/>
        </authorList>
    </citation>
    <scope>NUCLEOTIDE SEQUENCE [LARGE SCALE GENOMIC DNA]</scope>
</reference>
<dbReference type="Proteomes" id="UP001642482">
    <property type="component" value="Unassembled WGS sequence"/>
</dbReference>
<evidence type="ECO:0000313" key="2">
    <source>
        <dbReference type="Proteomes" id="UP001642482"/>
    </source>
</evidence>
<accession>A0ABP0CEY2</accession>
<sequence>MIEHATLAEARIVVIGLDDLTNAVIQDLVAFGAQHITVIVEPETESSHTFSHDSHVSVMHTTVQDLLGKDDGAALLRDSHFVLAANVPRPVELALGHLRGRENPERPLIIMRGKGNACKMRCQYRELRLLPSGNVTNFVALEDELPPWTDEKRNLVASTIQELVRTTDNIDKDFDNFKAYLTAAHAFVDEHEASSAWPTAAEYERVLARLPETSRSQQQDRILQQLGLAASAWSIRLLARIIAVDARRLLTGDGQPHNNTELQDVIRVADRRVSVGV</sequence>
<evidence type="ECO:0000313" key="1">
    <source>
        <dbReference type="EMBL" id="CAK7230623.1"/>
    </source>
</evidence>
<name>A0ABP0CEY2_9PEZI</name>
<protein>
    <recommendedName>
        <fullName evidence="3">THIF-type NAD/FAD binding fold domain-containing protein</fullName>
    </recommendedName>
</protein>
<organism evidence="1 2">
    <name type="scientific">Sporothrix eucalyptigena</name>
    <dbReference type="NCBI Taxonomy" id="1812306"/>
    <lineage>
        <taxon>Eukaryota</taxon>
        <taxon>Fungi</taxon>
        <taxon>Dikarya</taxon>
        <taxon>Ascomycota</taxon>
        <taxon>Pezizomycotina</taxon>
        <taxon>Sordariomycetes</taxon>
        <taxon>Sordariomycetidae</taxon>
        <taxon>Ophiostomatales</taxon>
        <taxon>Ophiostomataceae</taxon>
        <taxon>Sporothrix</taxon>
    </lineage>
</organism>
<proteinExistence type="predicted"/>
<dbReference type="EMBL" id="CAWUHD010000095">
    <property type="protein sequence ID" value="CAK7230623.1"/>
    <property type="molecule type" value="Genomic_DNA"/>
</dbReference>
<keyword evidence="2" id="KW-1185">Reference proteome</keyword>
<comment type="caution">
    <text evidence="1">The sequence shown here is derived from an EMBL/GenBank/DDBJ whole genome shotgun (WGS) entry which is preliminary data.</text>
</comment>